<dbReference type="GeneID" id="109588294"/>
<name>A0AAN0JT72_AMPQE</name>
<evidence type="ECO:0000313" key="2">
    <source>
        <dbReference type="EnsemblMetazoa" id="XP_019860021.1"/>
    </source>
</evidence>
<feature type="compositionally biased region" description="Polar residues" evidence="1">
    <location>
        <begin position="154"/>
        <end position="169"/>
    </location>
</feature>
<reference evidence="3" key="1">
    <citation type="journal article" date="2010" name="Nature">
        <title>The Amphimedon queenslandica genome and the evolution of animal complexity.</title>
        <authorList>
            <person name="Srivastava M."/>
            <person name="Simakov O."/>
            <person name="Chapman J."/>
            <person name="Fahey B."/>
            <person name="Gauthier M.E."/>
            <person name="Mitros T."/>
            <person name="Richards G.S."/>
            <person name="Conaco C."/>
            <person name="Dacre M."/>
            <person name="Hellsten U."/>
            <person name="Larroux C."/>
            <person name="Putnam N.H."/>
            <person name="Stanke M."/>
            <person name="Adamska M."/>
            <person name="Darling A."/>
            <person name="Degnan S.M."/>
            <person name="Oakley T.H."/>
            <person name="Plachetzki D.C."/>
            <person name="Zhai Y."/>
            <person name="Adamski M."/>
            <person name="Calcino A."/>
            <person name="Cummins S.F."/>
            <person name="Goodstein D.M."/>
            <person name="Harris C."/>
            <person name="Jackson D.J."/>
            <person name="Leys S.P."/>
            <person name="Shu S."/>
            <person name="Woodcroft B.J."/>
            <person name="Vervoort M."/>
            <person name="Kosik K.S."/>
            <person name="Manning G."/>
            <person name="Degnan B.M."/>
            <person name="Rokhsar D.S."/>
        </authorList>
    </citation>
    <scope>NUCLEOTIDE SEQUENCE [LARGE SCALE GENOMIC DNA]</scope>
</reference>
<sequence length="300" mass="33866">IPLPDSVTGRCAHTVSSFVLDPNHVFLIIVGGYVKGEQKHVGPMQWMNIPVTDPNITMVVELEKRKELNEFMTDKEKELQVMNESLRHDLQVARINNQSLQEALLETQSLSEKRMLTLETQSLETKTLLTKRKRDQKDSPHSDPISVAGLSREATGTNNSSTSDQQNVRQQVESQDSDSTSVQSQLSEATKYAGLVYYEEKGVEDLVTFTGAKKLNALLEFIKKTKSHAEIGLNVYFRIASLADDGYIELNLTAPQDEPFTGWSIKPHMKPCRVCIPLYIMCFAYDLGVFPFHVDMHVYN</sequence>
<dbReference type="AlphaFoldDB" id="A0AAN0JT72"/>
<feature type="region of interest" description="Disordered" evidence="1">
    <location>
        <begin position="127"/>
        <end position="184"/>
    </location>
</feature>
<feature type="compositionally biased region" description="Low complexity" evidence="1">
    <location>
        <begin position="170"/>
        <end position="184"/>
    </location>
</feature>
<organism evidence="2 3">
    <name type="scientific">Amphimedon queenslandica</name>
    <name type="common">Sponge</name>
    <dbReference type="NCBI Taxonomy" id="400682"/>
    <lineage>
        <taxon>Eukaryota</taxon>
        <taxon>Metazoa</taxon>
        <taxon>Porifera</taxon>
        <taxon>Demospongiae</taxon>
        <taxon>Heteroscleromorpha</taxon>
        <taxon>Haplosclerida</taxon>
        <taxon>Niphatidae</taxon>
        <taxon>Amphimedon</taxon>
    </lineage>
</organism>
<evidence type="ECO:0000313" key="3">
    <source>
        <dbReference type="Proteomes" id="UP000007879"/>
    </source>
</evidence>
<reference evidence="2" key="2">
    <citation type="submission" date="2024-06" db="UniProtKB">
        <authorList>
            <consortium name="EnsemblMetazoa"/>
        </authorList>
    </citation>
    <scope>IDENTIFICATION</scope>
</reference>
<dbReference type="RefSeq" id="XP_019860021.1">
    <property type="nucleotide sequence ID" value="XM_020004462.1"/>
</dbReference>
<keyword evidence="3" id="KW-1185">Reference proteome</keyword>
<protein>
    <submittedName>
        <fullName evidence="2">Uncharacterized protein</fullName>
    </submittedName>
</protein>
<dbReference type="EnsemblMetazoa" id="XM_020004462.1">
    <property type="protein sequence ID" value="XP_019860021.1"/>
    <property type="gene ID" value="LOC109588294"/>
</dbReference>
<dbReference type="Proteomes" id="UP000007879">
    <property type="component" value="Unassembled WGS sequence"/>
</dbReference>
<dbReference type="KEGG" id="aqu:109588294"/>
<evidence type="ECO:0000256" key="1">
    <source>
        <dbReference type="SAM" id="MobiDB-lite"/>
    </source>
</evidence>
<proteinExistence type="predicted"/>
<accession>A0AAN0JT72</accession>